<keyword evidence="2" id="KW-1185">Reference proteome</keyword>
<evidence type="ECO:0000313" key="1">
    <source>
        <dbReference type="EMBL" id="CAI9570748.1"/>
    </source>
</evidence>
<reference evidence="1" key="1">
    <citation type="submission" date="2023-05" db="EMBL/GenBank/DDBJ databases">
        <authorList>
            <person name="Stuckert A."/>
        </authorList>
    </citation>
    <scope>NUCLEOTIDE SEQUENCE</scope>
</reference>
<name>A0ABN9DEN6_9NEOB</name>
<proteinExistence type="predicted"/>
<comment type="caution">
    <text evidence="1">The sequence shown here is derived from an EMBL/GenBank/DDBJ whole genome shotgun (WGS) entry which is preliminary data.</text>
</comment>
<sequence length="66" mass="7545">MRFPTWHSNRTALAICCRCQCKVNDTPSAGYKRSAFAHTCLHWYHAIQLQQWQHSCQTDCSSSGAD</sequence>
<gene>
    <name evidence="1" type="ORF">SPARVUS_LOCUS7141352</name>
</gene>
<dbReference type="Proteomes" id="UP001162483">
    <property type="component" value="Unassembled WGS sequence"/>
</dbReference>
<organism evidence="1 2">
    <name type="scientific">Staurois parvus</name>
    <dbReference type="NCBI Taxonomy" id="386267"/>
    <lineage>
        <taxon>Eukaryota</taxon>
        <taxon>Metazoa</taxon>
        <taxon>Chordata</taxon>
        <taxon>Craniata</taxon>
        <taxon>Vertebrata</taxon>
        <taxon>Euteleostomi</taxon>
        <taxon>Amphibia</taxon>
        <taxon>Batrachia</taxon>
        <taxon>Anura</taxon>
        <taxon>Neobatrachia</taxon>
        <taxon>Ranoidea</taxon>
        <taxon>Ranidae</taxon>
        <taxon>Staurois</taxon>
    </lineage>
</organism>
<protein>
    <submittedName>
        <fullName evidence="1">Uncharacterized protein</fullName>
    </submittedName>
</protein>
<accession>A0ABN9DEN6</accession>
<evidence type="ECO:0000313" key="2">
    <source>
        <dbReference type="Proteomes" id="UP001162483"/>
    </source>
</evidence>
<dbReference type="EMBL" id="CATNWA010014346">
    <property type="protein sequence ID" value="CAI9570748.1"/>
    <property type="molecule type" value="Genomic_DNA"/>
</dbReference>